<evidence type="ECO:0000313" key="3">
    <source>
        <dbReference type="EMBL" id="SHN60920.1"/>
    </source>
</evidence>
<keyword evidence="2" id="KW-0472">Membrane</keyword>
<proteinExistence type="predicted"/>
<feature type="region of interest" description="Disordered" evidence="1">
    <location>
        <begin position="37"/>
        <end position="57"/>
    </location>
</feature>
<dbReference type="Proteomes" id="UP000184096">
    <property type="component" value="Chromosome I"/>
</dbReference>
<accession>A0A1M7SRC9</accession>
<reference evidence="4" key="1">
    <citation type="submission" date="2016-11" db="EMBL/GenBank/DDBJ databases">
        <authorList>
            <person name="Varghese N."/>
            <person name="Submissions S."/>
        </authorList>
    </citation>
    <scope>NUCLEOTIDE SEQUENCE [LARGE SCALE GENOMIC DNA]</scope>
    <source>
        <strain evidence="4">GAS401</strain>
    </source>
</reference>
<gene>
    <name evidence="3" type="ORF">SAMN05444170_0054</name>
</gene>
<keyword evidence="4" id="KW-1185">Reference proteome</keyword>
<sequence>MIDKKIAFGIAVAAMATAVLGIMLLFGSERHFASMDQAGVNHPSGTTQTAETPNPALSRIRLLVSNPN</sequence>
<dbReference type="RefSeq" id="WP_072815754.1">
    <property type="nucleotide sequence ID" value="NZ_LT670849.1"/>
</dbReference>
<dbReference type="EMBL" id="LT670849">
    <property type="protein sequence ID" value="SHN60920.1"/>
    <property type="molecule type" value="Genomic_DNA"/>
</dbReference>
<keyword evidence="2" id="KW-1133">Transmembrane helix</keyword>
<dbReference type="AlphaFoldDB" id="A0A1M7SRC9"/>
<protein>
    <submittedName>
        <fullName evidence="3">Uncharacterized protein</fullName>
    </submittedName>
</protein>
<organism evidence="3 4">
    <name type="scientific">Bradyrhizobium erythrophlei</name>
    <dbReference type="NCBI Taxonomy" id="1437360"/>
    <lineage>
        <taxon>Bacteria</taxon>
        <taxon>Pseudomonadati</taxon>
        <taxon>Pseudomonadota</taxon>
        <taxon>Alphaproteobacteria</taxon>
        <taxon>Hyphomicrobiales</taxon>
        <taxon>Nitrobacteraceae</taxon>
        <taxon>Bradyrhizobium</taxon>
    </lineage>
</organism>
<keyword evidence="2" id="KW-0812">Transmembrane</keyword>
<feature type="transmembrane region" description="Helical" evidence="2">
    <location>
        <begin position="6"/>
        <end position="26"/>
    </location>
</feature>
<evidence type="ECO:0000256" key="2">
    <source>
        <dbReference type="SAM" id="Phobius"/>
    </source>
</evidence>
<name>A0A1M7SRC9_9BRAD</name>
<evidence type="ECO:0000256" key="1">
    <source>
        <dbReference type="SAM" id="MobiDB-lite"/>
    </source>
</evidence>
<feature type="compositionally biased region" description="Polar residues" evidence="1">
    <location>
        <begin position="43"/>
        <end position="52"/>
    </location>
</feature>
<evidence type="ECO:0000313" key="4">
    <source>
        <dbReference type="Proteomes" id="UP000184096"/>
    </source>
</evidence>